<dbReference type="STRING" id="1173061.A0A0J9XFU3"/>
<evidence type="ECO:0000259" key="8">
    <source>
        <dbReference type="Pfam" id="PF17286"/>
    </source>
</evidence>
<dbReference type="InterPro" id="IPR035075">
    <property type="entry name" value="PRMT5"/>
</dbReference>
<organism evidence="9 10">
    <name type="scientific">Geotrichum candidum</name>
    <name type="common">Oospora lactis</name>
    <name type="synonym">Dipodascus geotrichum</name>
    <dbReference type="NCBI Taxonomy" id="1173061"/>
    <lineage>
        <taxon>Eukaryota</taxon>
        <taxon>Fungi</taxon>
        <taxon>Dikarya</taxon>
        <taxon>Ascomycota</taxon>
        <taxon>Saccharomycotina</taxon>
        <taxon>Dipodascomycetes</taxon>
        <taxon>Dipodascales</taxon>
        <taxon>Dipodascaceae</taxon>
        <taxon>Geotrichum</taxon>
    </lineage>
</organism>
<evidence type="ECO:0000256" key="5">
    <source>
        <dbReference type="SAM" id="MobiDB-lite"/>
    </source>
</evidence>
<evidence type="ECO:0000256" key="1">
    <source>
        <dbReference type="ARBA" id="ARBA00022603"/>
    </source>
</evidence>
<accession>A0A0J9XFU3</accession>
<keyword evidence="10" id="KW-1185">Reference proteome</keyword>
<feature type="region of interest" description="Disordered" evidence="5">
    <location>
        <begin position="130"/>
        <end position="228"/>
    </location>
</feature>
<dbReference type="GO" id="GO:0032259">
    <property type="term" value="P:methylation"/>
    <property type="evidence" value="ECO:0007669"/>
    <property type="project" value="UniProtKB-KW"/>
</dbReference>
<feature type="domain" description="PRMT5 oligomerisation" evidence="8">
    <location>
        <begin position="644"/>
        <end position="876"/>
    </location>
</feature>
<dbReference type="Gene3D" id="3.20.20.150">
    <property type="entry name" value="Divalent-metal-dependent TIM barrel enzymes"/>
    <property type="match status" value="1"/>
</dbReference>
<dbReference type="Gene3D" id="3.40.50.150">
    <property type="entry name" value="Vaccinia Virus protein VP39"/>
    <property type="match status" value="1"/>
</dbReference>
<evidence type="ECO:0000256" key="4">
    <source>
        <dbReference type="PROSITE-ProRule" id="PRU01015"/>
    </source>
</evidence>
<dbReference type="Pfam" id="PF17286">
    <property type="entry name" value="PRMT5_C"/>
    <property type="match status" value="1"/>
</dbReference>
<dbReference type="OrthoDB" id="1368803at2759"/>
<evidence type="ECO:0000256" key="2">
    <source>
        <dbReference type="ARBA" id="ARBA00022679"/>
    </source>
</evidence>
<keyword evidence="1 4" id="KW-0489">Methyltransferase</keyword>
<dbReference type="InterPro" id="IPR035247">
    <property type="entry name" value="PRMT5_TIM"/>
</dbReference>
<evidence type="ECO:0000259" key="6">
    <source>
        <dbReference type="Pfam" id="PF05185"/>
    </source>
</evidence>
<dbReference type="Gene3D" id="2.70.160.11">
    <property type="entry name" value="Hnrnp arginine n-methyltransferase1"/>
    <property type="match status" value="1"/>
</dbReference>
<comment type="caution">
    <text evidence="9">The sequence shown here is derived from an EMBL/GenBank/DDBJ whole genome shotgun (WGS) entry which is preliminary data.</text>
</comment>
<protein>
    <submittedName>
        <fullName evidence="9">Similar to Saccharomyces cerevisiae YBR133C HSL7 Protein arginine N-methyltransferase that exhibits septin and Hsl1p-dependent bud neck localization and periodic Hsl1p-dependent phosphorylation</fullName>
    </submittedName>
</protein>
<feature type="compositionally biased region" description="Polar residues" evidence="5">
    <location>
        <begin position="180"/>
        <end position="196"/>
    </location>
</feature>
<keyword evidence="2 4" id="KW-0808">Transferase</keyword>
<dbReference type="PANTHER" id="PTHR10738">
    <property type="entry name" value="PROTEIN ARGININE N-METHYLTRANSFERASE 5"/>
    <property type="match status" value="1"/>
</dbReference>
<gene>
    <name evidence="9" type="ORF">BN980_GECA14s00923g</name>
</gene>
<dbReference type="GO" id="GO:0006355">
    <property type="term" value="P:regulation of DNA-templated transcription"/>
    <property type="evidence" value="ECO:0007669"/>
    <property type="project" value="TreeGrafter"/>
</dbReference>
<dbReference type="SUPFAM" id="SSF53335">
    <property type="entry name" value="S-adenosyl-L-methionine-dependent methyltransferases"/>
    <property type="match status" value="1"/>
</dbReference>
<feature type="compositionally biased region" description="Polar residues" evidence="5">
    <location>
        <begin position="131"/>
        <end position="141"/>
    </location>
</feature>
<dbReference type="Pfam" id="PF05185">
    <property type="entry name" value="PRMT5"/>
    <property type="match status" value="1"/>
</dbReference>
<dbReference type="Proteomes" id="UP000242525">
    <property type="component" value="Unassembled WGS sequence"/>
</dbReference>
<dbReference type="EMBL" id="CCBN010000014">
    <property type="protein sequence ID" value="CDO56203.1"/>
    <property type="molecule type" value="Genomic_DNA"/>
</dbReference>
<dbReference type="InterPro" id="IPR029063">
    <property type="entry name" value="SAM-dependent_MTases_sf"/>
</dbReference>
<dbReference type="GO" id="GO:0016274">
    <property type="term" value="F:protein-arginine N-methyltransferase activity"/>
    <property type="evidence" value="ECO:0007669"/>
    <property type="project" value="InterPro"/>
</dbReference>
<evidence type="ECO:0000313" key="9">
    <source>
        <dbReference type="EMBL" id="CDO56203.1"/>
    </source>
</evidence>
<dbReference type="GO" id="GO:0005634">
    <property type="term" value="C:nucleus"/>
    <property type="evidence" value="ECO:0007669"/>
    <property type="project" value="TreeGrafter"/>
</dbReference>
<proteinExistence type="predicted"/>
<evidence type="ECO:0000313" key="10">
    <source>
        <dbReference type="Proteomes" id="UP000242525"/>
    </source>
</evidence>
<dbReference type="InterPro" id="IPR025799">
    <property type="entry name" value="Arg_MeTrfase"/>
</dbReference>
<feature type="compositionally biased region" description="Low complexity" evidence="5">
    <location>
        <begin position="216"/>
        <end position="228"/>
    </location>
</feature>
<dbReference type="GO" id="GO:0005829">
    <property type="term" value="C:cytosol"/>
    <property type="evidence" value="ECO:0007669"/>
    <property type="project" value="TreeGrafter"/>
</dbReference>
<sequence length="881" mass="97534">MSTLPNNIAHSPAYLTPNLRQSTSSLNIQPDTIIHEDAQFAHQREESSLASTKSERVQSDAPKYEHPPLFVGINLPGEQTGNELPYTDEALVEQSLLNQYDMITSRISTPAYRSRVEALFAETERGVMSAANYQQKQSAKTSSGSMPPPVSPPRPLQSRPMRNENIINPSGTHFAKSPSVDGSASFRSVNSGNSPSIGIDRGSPAPSLFSTSNKFSNPPNGGSSMSSSRPLLESCYTLPYDSFEVPPLKQEDVLLLPGPHIRNVIASTAPWVELDAKNPRIAALSIQVLLREIAYATYCGVTYFIICGPKRRTNVEQYSQAISKLLSSSPPYIHLLIHLPFAEEDYISSRTGERVPPADYLSIWEVWNTIRTINNYASNLSVVLQVPSKCNFPPVVASRWYAEPVRMLMLSSTVFVDNVKGYPVLPKMTQSLLFQFFKKNPFIVLSDVNDHEVQGGSISYLLYVRHLLKIQPKPSPIEIYSEGHHDVLQLPLQPLADNLESSTYEVFERDTVKYAQYEKAIYKALQSINRPYIYVAVVGAGRGPLVDRVLVAANALGKNIHVFAIEKNENAYIHLTRRTQYAWAGRNVEVIRTDMRDWQPSVRLSIIVSELLGSFGDNELSPECLDGLEAKNILENDGIMIPQSYTGYFTPAMSPTLYTNTCNFKVSASAGSGVNQSGRPGGSGSGSAGSARGSELNGSLVGNNNPNLQTPFVVMLDAVDYLAPNQYAQAWSFSHPNPLPVIPGSNLHNTRKIKHTFVAASQGTLHGIAGYFEATLFRDVQLSTRPDTIDAKSKDMLSWFPMWFPLSTPLHVTEGSEIDISMWRLTDNKRMWYEWTVETFVKVSTALQSSSSASKNRIRIRTNVSAIHNSNGHCFSVPLYN</sequence>
<feature type="region of interest" description="Disordered" evidence="5">
    <location>
        <begin position="670"/>
        <end position="702"/>
    </location>
</feature>
<feature type="region of interest" description="Disordered" evidence="5">
    <location>
        <begin position="42"/>
        <end position="65"/>
    </location>
</feature>
<keyword evidence="3 4" id="KW-0949">S-adenosyl-L-methionine</keyword>
<feature type="domain" description="PRMT5 TIM barrel" evidence="7">
    <location>
        <begin position="243"/>
        <end position="469"/>
    </location>
</feature>
<reference evidence="9" key="1">
    <citation type="submission" date="2014-03" db="EMBL/GenBank/DDBJ databases">
        <authorList>
            <person name="Casaregola S."/>
        </authorList>
    </citation>
    <scope>NUCLEOTIDE SEQUENCE [LARGE SCALE GENOMIC DNA]</scope>
    <source>
        <strain evidence="9">CLIB 918</strain>
    </source>
</reference>
<feature type="domain" description="PRMT5 arginine-N-methyltransferase" evidence="6">
    <location>
        <begin position="481"/>
        <end position="641"/>
    </location>
</feature>
<dbReference type="InterPro" id="IPR035248">
    <property type="entry name" value="PRMT5_C"/>
</dbReference>
<feature type="compositionally biased region" description="Pro residues" evidence="5">
    <location>
        <begin position="146"/>
        <end position="155"/>
    </location>
</feature>
<evidence type="ECO:0000259" key="7">
    <source>
        <dbReference type="Pfam" id="PF17285"/>
    </source>
</evidence>
<dbReference type="Pfam" id="PF17285">
    <property type="entry name" value="PRMT5_TIM"/>
    <property type="match status" value="1"/>
</dbReference>
<dbReference type="AlphaFoldDB" id="A0A0J9XFU3"/>
<dbReference type="PROSITE" id="PS51678">
    <property type="entry name" value="SAM_MT_PRMT"/>
    <property type="match status" value="1"/>
</dbReference>
<dbReference type="PANTHER" id="PTHR10738:SF0">
    <property type="entry name" value="PROTEIN ARGININE N-METHYLTRANSFERASE 5"/>
    <property type="match status" value="1"/>
</dbReference>
<name>A0A0J9XFU3_GEOCN</name>
<evidence type="ECO:0000256" key="3">
    <source>
        <dbReference type="ARBA" id="ARBA00022691"/>
    </source>
</evidence>